<dbReference type="EC" id="2.1.1.137" evidence="4"/>
<comment type="catalytic activity">
    <reaction evidence="7">
        <text>arsenic triglutathione + 2 [thioredoxin]-dithiol + 2 S-adenosyl-L-methionine + H2O = dimethylarsinous acid + 2 [thioredoxin]-disulfide + 3 glutathione + 2 S-adenosyl-L-homocysteine + 2 H(+)</text>
        <dbReference type="Rhea" id="RHEA:69464"/>
        <dbReference type="Rhea" id="RHEA-COMP:10698"/>
        <dbReference type="Rhea" id="RHEA-COMP:10700"/>
        <dbReference type="ChEBI" id="CHEBI:15377"/>
        <dbReference type="ChEBI" id="CHEBI:15378"/>
        <dbReference type="ChEBI" id="CHEBI:23808"/>
        <dbReference type="ChEBI" id="CHEBI:29950"/>
        <dbReference type="ChEBI" id="CHEBI:50058"/>
        <dbReference type="ChEBI" id="CHEBI:57856"/>
        <dbReference type="ChEBI" id="CHEBI:57925"/>
        <dbReference type="ChEBI" id="CHEBI:59789"/>
        <dbReference type="ChEBI" id="CHEBI:183640"/>
        <dbReference type="EC" id="2.1.1.137"/>
    </reaction>
</comment>
<reference evidence="10" key="1">
    <citation type="journal article" date="2021" name="IMA Fungus">
        <title>Genomic characterization of three marine fungi, including Emericellopsis atlantica sp. nov. with signatures of a generalist lifestyle and marine biomass degradation.</title>
        <authorList>
            <person name="Hagestad O.C."/>
            <person name="Hou L."/>
            <person name="Andersen J.H."/>
            <person name="Hansen E.H."/>
            <person name="Altermark B."/>
            <person name="Li C."/>
            <person name="Kuhnert E."/>
            <person name="Cox R.J."/>
            <person name="Crous P.W."/>
            <person name="Spatafora J.W."/>
            <person name="Lail K."/>
            <person name="Amirebrahimi M."/>
            <person name="Lipzen A."/>
            <person name="Pangilinan J."/>
            <person name="Andreopoulos W."/>
            <person name="Hayes R.D."/>
            <person name="Ng V."/>
            <person name="Grigoriev I.V."/>
            <person name="Jackson S.A."/>
            <person name="Sutton T.D.S."/>
            <person name="Dobson A.D.W."/>
            <person name="Rama T."/>
        </authorList>
    </citation>
    <scope>NUCLEOTIDE SEQUENCE</scope>
    <source>
        <strain evidence="10">TS7</strain>
    </source>
</reference>
<dbReference type="AlphaFoldDB" id="A0A9P7ZCW5"/>
<dbReference type="InterPro" id="IPR025714">
    <property type="entry name" value="Methyltranfer_dom"/>
</dbReference>
<comment type="catalytic activity">
    <reaction evidence="8">
        <text>arsenic triglutathione + 3 [thioredoxin]-dithiol + 3 S-adenosyl-L-methionine = trimethylarsine + 3 [thioredoxin]-disulfide + 3 glutathione + 3 S-adenosyl-L-homocysteine + 3 H(+)</text>
        <dbReference type="Rhea" id="RHEA:69432"/>
        <dbReference type="Rhea" id="RHEA-COMP:10698"/>
        <dbReference type="Rhea" id="RHEA-COMP:10700"/>
        <dbReference type="ChEBI" id="CHEBI:15378"/>
        <dbReference type="ChEBI" id="CHEBI:27130"/>
        <dbReference type="ChEBI" id="CHEBI:29950"/>
        <dbReference type="ChEBI" id="CHEBI:50058"/>
        <dbReference type="ChEBI" id="CHEBI:57856"/>
        <dbReference type="ChEBI" id="CHEBI:57925"/>
        <dbReference type="ChEBI" id="CHEBI:59789"/>
        <dbReference type="ChEBI" id="CHEBI:183640"/>
        <dbReference type="EC" id="2.1.1.137"/>
    </reaction>
</comment>
<evidence type="ECO:0000256" key="7">
    <source>
        <dbReference type="ARBA" id="ARBA00047943"/>
    </source>
</evidence>
<evidence type="ECO:0000256" key="1">
    <source>
        <dbReference type="ARBA" id="ARBA00022679"/>
    </source>
</evidence>
<dbReference type="EMBL" id="MU251294">
    <property type="protein sequence ID" value="KAG9249685.1"/>
    <property type="molecule type" value="Genomic_DNA"/>
</dbReference>
<dbReference type="CDD" id="cd02440">
    <property type="entry name" value="AdoMet_MTases"/>
    <property type="match status" value="1"/>
</dbReference>
<comment type="similarity">
    <text evidence="3">Belongs to the methyltransferase superfamily. Arsenite methyltransferase family.</text>
</comment>
<evidence type="ECO:0000256" key="2">
    <source>
        <dbReference type="ARBA" id="ARBA00022691"/>
    </source>
</evidence>
<keyword evidence="1" id="KW-0808">Transferase</keyword>
<proteinExistence type="inferred from homology"/>
<evidence type="ECO:0000256" key="4">
    <source>
        <dbReference type="ARBA" id="ARBA00034521"/>
    </source>
</evidence>
<sequence>MESKEIYDQVNKRYGSVTQSTTGKYEQTIAEAFGYRAEELATIPQDANLGLSCGNPLALAKLTEGETVIDFGSGAGFDVFPAAKRVGPTGKAIGIDMNKNMIDRANANAAKMGSTNAQFIESVITSVPLPDTTADCIISNCVINLVPVGEKQQAFNEMFRLLKPGGRVAISDILARKKFTTEIENNVALYVGCVAGASQAVEYEKFLKNASFSDVLIVDTKSDLNVYVTALEGEASCCGPSPKVNIKSCCEPESDSSAEACQKQATSMPTDAETLVTQLGIKDLNEWAGSFQVYAIKPLRV</sequence>
<dbReference type="GeneID" id="70295254"/>
<dbReference type="GO" id="GO:0030791">
    <property type="term" value="F:arsenite methyltransferase activity"/>
    <property type="evidence" value="ECO:0007669"/>
    <property type="project" value="UniProtKB-EC"/>
</dbReference>
<comment type="catalytic activity">
    <reaction evidence="6">
        <text>arsenic triglutathione + [thioredoxin]-dithiol + S-adenosyl-L-methionine + 2 H2O = methylarsonous acid + [thioredoxin]-disulfide + 3 glutathione + S-adenosyl-L-homocysteine + H(+)</text>
        <dbReference type="Rhea" id="RHEA:69460"/>
        <dbReference type="Rhea" id="RHEA-COMP:10698"/>
        <dbReference type="Rhea" id="RHEA-COMP:10700"/>
        <dbReference type="ChEBI" id="CHEBI:15377"/>
        <dbReference type="ChEBI" id="CHEBI:15378"/>
        <dbReference type="ChEBI" id="CHEBI:17826"/>
        <dbReference type="ChEBI" id="CHEBI:29950"/>
        <dbReference type="ChEBI" id="CHEBI:50058"/>
        <dbReference type="ChEBI" id="CHEBI:57856"/>
        <dbReference type="ChEBI" id="CHEBI:57925"/>
        <dbReference type="ChEBI" id="CHEBI:59789"/>
        <dbReference type="ChEBI" id="CHEBI:183640"/>
        <dbReference type="EC" id="2.1.1.137"/>
    </reaction>
</comment>
<dbReference type="GO" id="GO:0032259">
    <property type="term" value="P:methylation"/>
    <property type="evidence" value="ECO:0007669"/>
    <property type="project" value="UniProtKB-KW"/>
</dbReference>
<protein>
    <recommendedName>
        <fullName evidence="5">Arsenite methyltransferase</fullName>
        <ecNumber evidence="4">2.1.1.137</ecNumber>
    </recommendedName>
</protein>
<keyword evidence="2" id="KW-0949">S-adenosyl-L-methionine</keyword>
<evidence type="ECO:0000256" key="6">
    <source>
        <dbReference type="ARBA" id="ARBA00047941"/>
    </source>
</evidence>
<dbReference type="Proteomes" id="UP000887229">
    <property type="component" value="Unassembled WGS sequence"/>
</dbReference>
<evidence type="ECO:0000256" key="8">
    <source>
        <dbReference type="ARBA" id="ARBA00048428"/>
    </source>
</evidence>
<dbReference type="OrthoDB" id="66144at2759"/>
<dbReference type="RefSeq" id="XP_046113609.1">
    <property type="nucleotide sequence ID" value="XM_046264351.1"/>
</dbReference>
<feature type="domain" description="Methyltransferase" evidence="9">
    <location>
        <begin position="63"/>
        <end position="210"/>
    </location>
</feature>
<comment type="caution">
    <text evidence="10">The sequence shown here is derived from an EMBL/GenBank/DDBJ whole genome shotgun (WGS) entry which is preliminary data.</text>
</comment>
<evidence type="ECO:0000259" key="9">
    <source>
        <dbReference type="Pfam" id="PF13847"/>
    </source>
</evidence>
<evidence type="ECO:0000256" key="3">
    <source>
        <dbReference type="ARBA" id="ARBA00034487"/>
    </source>
</evidence>
<gene>
    <name evidence="10" type="ORF">F5Z01DRAFT_668449</name>
</gene>
<organism evidence="10 11">
    <name type="scientific">Emericellopsis atlantica</name>
    <dbReference type="NCBI Taxonomy" id="2614577"/>
    <lineage>
        <taxon>Eukaryota</taxon>
        <taxon>Fungi</taxon>
        <taxon>Dikarya</taxon>
        <taxon>Ascomycota</taxon>
        <taxon>Pezizomycotina</taxon>
        <taxon>Sordariomycetes</taxon>
        <taxon>Hypocreomycetidae</taxon>
        <taxon>Hypocreales</taxon>
        <taxon>Bionectriaceae</taxon>
        <taxon>Emericellopsis</taxon>
    </lineage>
</organism>
<dbReference type="Gene3D" id="3.40.50.150">
    <property type="entry name" value="Vaccinia Virus protein VP39"/>
    <property type="match status" value="1"/>
</dbReference>
<dbReference type="SUPFAM" id="SSF53335">
    <property type="entry name" value="S-adenosyl-L-methionine-dependent methyltransferases"/>
    <property type="match status" value="1"/>
</dbReference>
<evidence type="ECO:0000313" key="11">
    <source>
        <dbReference type="Proteomes" id="UP000887229"/>
    </source>
</evidence>
<accession>A0A9P7ZCW5</accession>
<dbReference type="Pfam" id="PF13847">
    <property type="entry name" value="Methyltransf_31"/>
    <property type="match status" value="1"/>
</dbReference>
<name>A0A9P7ZCW5_9HYPO</name>
<keyword evidence="11" id="KW-1185">Reference proteome</keyword>
<evidence type="ECO:0000313" key="10">
    <source>
        <dbReference type="EMBL" id="KAG9249685.1"/>
    </source>
</evidence>
<keyword evidence="10" id="KW-0489">Methyltransferase</keyword>
<dbReference type="PANTHER" id="PTHR43675">
    <property type="entry name" value="ARSENITE METHYLTRANSFERASE"/>
    <property type="match status" value="1"/>
</dbReference>
<dbReference type="InterPro" id="IPR029063">
    <property type="entry name" value="SAM-dependent_MTases_sf"/>
</dbReference>
<dbReference type="InterPro" id="IPR026669">
    <property type="entry name" value="Arsenite_MeTrfase-like"/>
</dbReference>
<dbReference type="PANTHER" id="PTHR43675:SF8">
    <property type="entry name" value="ARSENITE METHYLTRANSFERASE"/>
    <property type="match status" value="1"/>
</dbReference>
<evidence type="ECO:0000256" key="5">
    <source>
        <dbReference type="ARBA" id="ARBA00034545"/>
    </source>
</evidence>